<evidence type="ECO:0000313" key="6">
    <source>
        <dbReference type="Proteomes" id="UP000823775"/>
    </source>
</evidence>
<sequence length="241" mass="26837">MRICVKGGGHTSHIYAIRQSIAKALVAFYQKYVDEQSKKEIKDILVRYYRTLLVDDPRRYLDNTNPTQKESPKKTNHSSGNSQNTNAIYVATSWNESAETKNKISQSAMEIQEGAHGVDDRSNHDLHAHQFSGRSDLPIEGSGRSKNPKILHCLPDSRDHLSPDSAKTYEEIAGNEQLKVHSNFPTLDGDIQETPKPKNQHQQERKEEMSTTILKSPSTDLNLSESTAMAISGHGGAATPE</sequence>
<keyword evidence="3" id="KW-0687">Ribonucleoprotein</keyword>
<evidence type="ECO:0000256" key="2">
    <source>
        <dbReference type="ARBA" id="ARBA00022980"/>
    </source>
</evidence>
<feature type="region of interest" description="Disordered" evidence="4">
    <location>
        <begin position="115"/>
        <end position="142"/>
    </location>
</feature>
<reference evidence="5 6" key="1">
    <citation type="journal article" date="2021" name="BMC Genomics">
        <title>Datura genome reveals duplications of psychoactive alkaloid biosynthetic genes and high mutation rate following tissue culture.</title>
        <authorList>
            <person name="Rajewski A."/>
            <person name="Carter-House D."/>
            <person name="Stajich J."/>
            <person name="Litt A."/>
        </authorList>
    </citation>
    <scope>NUCLEOTIDE SEQUENCE [LARGE SCALE GENOMIC DNA]</scope>
    <source>
        <strain evidence="5">AR-01</strain>
    </source>
</reference>
<feature type="region of interest" description="Disordered" evidence="4">
    <location>
        <begin position="185"/>
        <end position="225"/>
    </location>
</feature>
<dbReference type="Proteomes" id="UP000823775">
    <property type="component" value="Unassembled WGS sequence"/>
</dbReference>
<protein>
    <submittedName>
        <fullName evidence="5">40S ribosomal protein S16</fullName>
    </submittedName>
</protein>
<feature type="region of interest" description="Disordered" evidence="4">
    <location>
        <begin position="59"/>
        <end position="84"/>
    </location>
</feature>
<feature type="compositionally biased region" description="Basic and acidic residues" evidence="4">
    <location>
        <begin position="193"/>
        <end position="209"/>
    </location>
</feature>
<dbReference type="GO" id="GO:0005840">
    <property type="term" value="C:ribosome"/>
    <property type="evidence" value="ECO:0007669"/>
    <property type="project" value="UniProtKB-KW"/>
</dbReference>
<name>A0ABS8VP12_DATST</name>
<accession>A0ABS8VP12</accession>
<organism evidence="5 6">
    <name type="scientific">Datura stramonium</name>
    <name type="common">Jimsonweed</name>
    <name type="synonym">Common thornapple</name>
    <dbReference type="NCBI Taxonomy" id="4076"/>
    <lineage>
        <taxon>Eukaryota</taxon>
        <taxon>Viridiplantae</taxon>
        <taxon>Streptophyta</taxon>
        <taxon>Embryophyta</taxon>
        <taxon>Tracheophyta</taxon>
        <taxon>Spermatophyta</taxon>
        <taxon>Magnoliopsida</taxon>
        <taxon>eudicotyledons</taxon>
        <taxon>Gunneridae</taxon>
        <taxon>Pentapetalae</taxon>
        <taxon>asterids</taxon>
        <taxon>lamiids</taxon>
        <taxon>Solanales</taxon>
        <taxon>Solanaceae</taxon>
        <taxon>Solanoideae</taxon>
        <taxon>Datureae</taxon>
        <taxon>Datura</taxon>
    </lineage>
</organism>
<dbReference type="InterPro" id="IPR000754">
    <property type="entry name" value="Ribosomal_uS9"/>
</dbReference>
<dbReference type="SUPFAM" id="SSF54211">
    <property type="entry name" value="Ribosomal protein S5 domain 2-like"/>
    <property type="match status" value="1"/>
</dbReference>
<proteinExistence type="inferred from homology"/>
<feature type="compositionally biased region" description="Basic and acidic residues" evidence="4">
    <location>
        <begin position="116"/>
        <end position="128"/>
    </location>
</feature>
<evidence type="ECO:0000256" key="4">
    <source>
        <dbReference type="SAM" id="MobiDB-lite"/>
    </source>
</evidence>
<evidence type="ECO:0000256" key="3">
    <source>
        <dbReference type="ARBA" id="ARBA00023274"/>
    </source>
</evidence>
<dbReference type="PANTHER" id="PTHR21569:SF16">
    <property type="entry name" value="RIBOSOMAL PROTEIN S16"/>
    <property type="match status" value="1"/>
</dbReference>
<dbReference type="InterPro" id="IPR014721">
    <property type="entry name" value="Ribsml_uS5_D2-typ_fold_subgr"/>
</dbReference>
<feature type="compositionally biased region" description="Polar residues" evidence="4">
    <location>
        <begin position="210"/>
        <end position="225"/>
    </location>
</feature>
<evidence type="ECO:0000313" key="5">
    <source>
        <dbReference type="EMBL" id="MCE0482014.1"/>
    </source>
</evidence>
<gene>
    <name evidence="5" type="primary">RPS16_3</name>
    <name evidence="5" type="ORF">HAX54_040315</name>
</gene>
<dbReference type="PANTHER" id="PTHR21569">
    <property type="entry name" value="RIBOSOMAL PROTEIN S9"/>
    <property type="match status" value="1"/>
</dbReference>
<dbReference type="Pfam" id="PF00380">
    <property type="entry name" value="Ribosomal_S9"/>
    <property type="match status" value="1"/>
</dbReference>
<comment type="caution">
    <text evidence="5">The sequence shown here is derived from an EMBL/GenBank/DDBJ whole genome shotgun (WGS) entry which is preliminary data.</text>
</comment>
<dbReference type="Gene3D" id="3.30.230.10">
    <property type="match status" value="1"/>
</dbReference>
<dbReference type="EMBL" id="JACEIK010005678">
    <property type="protein sequence ID" value="MCE0482014.1"/>
    <property type="molecule type" value="Genomic_DNA"/>
</dbReference>
<comment type="similarity">
    <text evidence="1">Belongs to the universal ribosomal protein uS9 family.</text>
</comment>
<dbReference type="InterPro" id="IPR020568">
    <property type="entry name" value="Ribosomal_Su5_D2-typ_SF"/>
</dbReference>
<evidence type="ECO:0000256" key="1">
    <source>
        <dbReference type="ARBA" id="ARBA00005251"/>
    </source>
</evidence>
<keyword evidence="6" id="KW-1185">Reference proteome</keyword>
<keyword evidence="2 5" id="KW-0689">Ribosomal protein</keyword>